<evidence type="ECO:0000256" key="7">
    <source>
        <dbReference type="ARBA" id="ARBA00022777"/>
    </source>
</evidence>
<reference evidence="17" key="1">
    <citation type="submission" date="2025-08" db="UniProtKB">
        <authorList>
            <consortium name="RefSeq"/>
        </authorList>
    </citation>
    <scope>IDENTIFICATION</scope>
    <source>
        <tissue evidence="17">Leaf</tissue>
    </source>
</reference>
<dbReference type="PANTHER" id="PTHR27003">
    <property type="entry name" value="OS07G0166700 PROTEIN"/>
    <property type="match status" value="1"/>
</dbReference>
<keyword evidence="2 13" id="KW-0723">Serine/threonine-protein kinase</keyword>
<dbReference type="RefSeq" id="XP_021297811.1">
    <property type="nucleotide sequence ID" value="XM_021442136.1"/>
</dbReference>
<dbReference type="AlphaFoldDB" id="A0A6J1BEL5"/>
<evidence type="ECO:0000256" key="9">
    <source>
        <dbReference type="ARBA" id="ARBA00022989"/>
    </source>
</evidence>
<dbReference type="PROSITE" id="PS00108">
    <property type="entry name" value="PROTEIN_KINASE_ST"/>
    <property type="match status" value="1"/>
</dbReference>
<organism evidence="16 17">
    <name type="scientific">Herrania umbratica</name>
    <dbReference type="NCBI Taxonomy" id="108875"/>
    <lineage>
        <taxon>Eukaryota</taxon>
        <taxon>Viridiplantae</taxon>
        <taxon>Streptophyta</taxon>
        <taxon>Embryophyta</taxon>
        <taxon>Tracheophyta</taxon>
        <taxon>Spermatophyta</taxon>
        <taxon>Magnoliopsida</taxon>
        <taxon>eudicotyledons</taxon>
        <taxon>Gunneridae</taxon>
        <taxon>Pentapetalae</taxon>
        <taxon>rosids</taxon>
        <taxon>malvids</taxon>
        <taxon>Malvales</taxon>
        <taxon>Malvaceae</taxon>
        <taxon>Byttnerioideae</taxon>
        <taxon>Herrania</taxon>
    </lineage>
</organism>
<dbReference type="InterPro" id="IPR008271">
    <property type="entry name" value="Ser/Thr_kinase_AS"/>
</dbReference>
<feature type="compositionally biased region" description="Polar residues" evidence="14">
    <location>
        <begin position="395"/>
        <end position="415"/>
    </location>
</feature>
<evidence type="ECO:0000313" key="16">
    <source>
        <dbReference type="Proteomes" id="UP000504621"/>
    </source>
</evidence>
<evidence type="ECO:0000256" key="1">
    <source>
        <dbReference type="ARBA" id="ARBA00004479"/>
    </source>
</evidence>
<dbReference type="InterPro" id="IPR000719">
    <property type="entry name" value="Prot_kinase_dom"/>
</dbReference>
<keyword evidence="8 12" id="KW-0067">ATP-binding</keyword>
<dbReference type="PANTHER" id="PTHR27003:SF444">
    <property type="entry name" value="PROTEIN KINASE DOMAIN-CONTAINING PROTEIN"/>
    <property type="match status" value="1"/>
</dbReference>
<dbReference type="PROSITE" id="PS00107">
    <property type="entry name" value="PROTEIN_KINASE_ATP"/>
    <property type="match status" value="1"/>
</dbReference>
<gene>
    <name evidence="17" type="primary">LOC110426838</name>
</gene>
<evidence type="ECO:0000313" key="17">
    <source>
        <dbReference type="RefSeq" id="XP_021297811.1"/>
    </source>
</evidence>
<keyword evidence="4" id="KW-0812">Transmembrane</keyword>
<feature type="binding site" evidence="12">
    <location>
        <position position="105"/>
    </location>
    <ligand>
        <name>ATP</name>
        <dbReference type="ChEBI" id="CHEBI:30616"/>
    </ligand>
</feature>
<evidence type="ECO:0000256" key="13">
    <source>
        <dbReference type="RuleBase" id="RU000304"/>
    </source>
</evidence>
<dbReference type="InterPro" id="IPR001245">
    <property type="entry name" value="Ser-Thr/Tyr_kinase_cat_dom"/>
</dbReference>
<evidence type="ECO:0000259" key="15">
    <source>
        <dbReference type="PROSITE" id="PS50011"/>
    </source>
</evidence>
<dbReference type="PROSITE" id="PS50011">
    <property type="entry name" value="PROTEIN_KINASE_DOM"/>
    <property type="match status" value="1"/>
</dbReference>
<evidence type="ECO:0000256" key="8">
    <source>
        <dbReference type="ARBA" id="ARBA00022840"/>
    </source>
</evidence>
<evidence type="ECO:0000256" key="10">
    <source>
        <dbReference type="ARBA" id="ARBA00023136"/>
    </source>
</evidence>
<comment type="subcellular location">
    <subcellularLocation>
        <location evidence="1">Membrane</location>
        <topology evidence="1">Single-pass type I membrane protein</topology>
    </subcellularLocation>
</comment>
<dbReference type="OrthoDB" id="1720310at2759"/>
<keyword evidence="3" id="KW-0808">Transferase</keyword>
<dbReference type="InterPro" id="IPR011009">
    <property type="entry name" value="Kinase-like_dom_sf"/>
</dbReference>
<evidence type="ECO:0000256" key="5">
    <source>
        <dbReference type="ARBA" id="ARBA00022729"/>
    </source>
</evidence>
<dbReference type="FunFam" id="1.10.510.10:FF:000252">
    <property type="entry name" value="Receptor-like protein kinase FERONIA"/>
    <property type="match status" value="1"/>
</dbReference>
<dbReference type="GO" id="GO:0004674">
    <property type="term" value="F:protein serine/threonine kinase activity"/>
    <property type="evidence" value="ECO:0007669"/>
    <property type="project" value="UniProtKB-KW"/>
</dbReference>
<accession>A0A6J1BEL5</accession>
<feature type="compositionally biased region" description="Polar residues" evidence="14">
    <location>
        <begin position="372"/>
        <end position="386"/>
    </location>
</feature>
<dbReference type="GO" id="GO:0005524">
    <property type="term" value="F:ATP binding"/>
    <property type="evidence" value="ECO:0007669"/>
    <property type="project" value="UniProtKB-UniRule"/>
</dbReference>
<dbReference type="GeneID" id="110426838"/>
<dbReference type="GO" id="GO:0005886">
    <property type="term" value="C:plasma membrane"/>
    <property type="evidence" value="ECO:0007669"/>
    <property type="project" value="TreeGrafter"/>
</dbReference>
<dbReference type="Proteomes" id="UP000504621">
    <property type="component" value="Unplaced"/>
</dbReference>
<feature type="region of interest" description="Disordered" evidence="14">
    <location>
        <begin position="372"/>
        <end position="424"/>
    </location>
</feature>
<dbReference type="InterPro" id="IPR045272">
    <property type="entry name" value="ANXUR1/2-like"/>
</dbReference>
<keyword evidence="5" id="KW-0732">Signal</keyword>
<proteinExistence type="inferred from homology"/>
<dbReference type="Gene3D" id="1.10.510.10">
    <property type="entry name" value="Transferase(Phosphotransferase) domain 1"/>
    <property type="match status" value="1"/>
</dbReference>
<evidence type="ECO:0000256" key="12">
    <source>
        <dbReference type="PROSITE-ProRule" id="PRU10141"/>
    </source>
</evidence>
<keyword evidence="6 12" id="KW-0547">Nucleotide-binding</keyword>
<protein>
    <submittedName>
        <fullName evidence="17">Receptor-like protein kinase FERONIA</fullName>
    </submittedName>
</protein>
<dbReference type="FunFam" id="3.30.200.20:FF:000039">
    <property type="entry name" value="receptor-like protein kinase FERONIA"/>
    <property type="match status" value="1"/>
</dbReference>
<dbReference type="CDD" id="cd14066">
    <property type="entry name" value="STKc_IRAK"/>
    <property type="match status" value="1"/>
</dbReference>
<keyword evidence="9" id="KW-1133">Transmembrane helix</keyword>
<dbReference type="GO" id="GO:0004714">
    <property type="term" value="F:transmembrane receptor protein tyrosine kinase activity"/>
    <property type="evidence" value="ECO:0007669"/>
    <property type="project" value="InterPro"/>
</dbReference>
<keyword evidence="11" id="KW-0325">Glycoprotein</keyword>
<keyword evidence="7" id="KW-0418">Kinase</keyword>
<keyword evidence="16" id="KW-1185">Reference proteome</keyword>
<dbReference type="GO" id="GO:0009506">
    <property type="term" value="C:plasmodesma"/>
    <property type="evidence" value="ECO:0007669"/>
    <property type="project" value="TreeGrafter"/>
</dbReference>
<evidence type="ECO:0000256" key="4">
    <source>
        <dbReference type="ARBA" id="ARBA00022692"/>
    </source>
</evidence>
<dbReference type="InterPro" id="IPR017441">
    <property type="entry name" value="Protein_kinase_ATP_BS"/>
</dbReference>
<dbReference type="SMART" id="SM00220">
    <property type="entry name" value="S_TKc"/>
    <property type="match status" value="1"/>
</dbReference>
<name>A0A6J1BEL5_9ROSI</name>
<comment type="similarity">
    <text evidence="13">Belongs to the protein kinase superfamily.</text>
</comment>
<evidence type="ECO:0000256" key="3">
    <source>
        <dbReference type="ARBA" id="ARBA00022679"/>
    </source>
</evidence>
<sequence length="438" mass="49084">MNESQILAFGTTLEEIADRFDTLGIDANRNWDDKRPRTRNDVAHKQSIGKLIPANGHRQQCCRFSIIEMKEATFNFDEQFIIGSGGFGHVYKGFIDGGSTTVAIKRLDSSSRQGTREFQTELELLSKLRHVNLVSLIGFCDDHGEMILVYEYMSRGTLRDYLYKTKNPPLPWKRRLEICIGAARGLHYLHSGVKYPIIHRDVKSTNILLDENWVAKVSDFGLSRVGPTDLCQSHVSTVVKGSIGYVDPEYYRRQQLTQKSDVYSFGVVLFEALCARPSMIPGLPKDQVSLARWARICHARGTLEEIMDPILVGDITPLCLKKFGELAGSCIRDEGIERPMMSDVVWGLEFALQIQEATERNMMNREDEQVISSQTSPLISQGGRVTTTDDDDLFSVSSGQVPESRSTISSGGRSANRSDIHRMSSENVFSEIMNAKGG</sequence>
<dbReference type="Pfam" id="PF07714">
    <property type="entry name" value="PK_Tyr_Ser-Thr"/>
    <property type="match status" value="1"/>
</dbReference>
<evidence type="ECO:0000256" key="11">
    <source>
        <dbReference type="ARBA" id="ARBA00023180"/>
    </source>
</evidence>
<keyword evidence="10" id="KW-0472">Membrane</keyword>
<evidence type="ECO:0000256" key="14">
    <source>
        <dbReference type="SAM" id="MobiDB-lite"/>
    </source>
</evidence>
<dbReference type="Gene3D" id="3.30.200.20">
    <property type="entry name" value="Phosphorylase Kinase, domain 1"/>
    <property type="match status" value="1"/>
</dbReference>
<evidence type="ECO:0000256" key="6">
    <source>
        <dbReference type="ARBA" id="ARBA00022741"/>
    </source>
</evidence>
<dbReference type="SUPFAM" id="SSF56112">
    <property type="entry name" value="Protein kinase-like (PK-like)"/>
    <property type="match status" value="1"/>
</dbReference>
<evidence type="ECO:0000256" key="2">
    <source>
        <dbReference type="ARBA" id="ARBA00022527"/>
    </source>
</evidence>
<feature type="domain" description="Protein kinase" evidence="15">
    <location>
        <begin position="76"/>
        <end position="351"/>
    </location>
</feature>